<evidence type="ECO:0000256" key="7">
    <source>
        <dbReference type="ARBA" id="ARBA00023136"/>
    </source>
</evidence>
<feature type="transmembrane region" description="Helical" evidence="8">
    <location>
        <begin position="47"/>
        <end position="66"/>
    </location>
</feature>
<feature type="transmembrane region" description="Helical" evidence="8">
    <location>
        <begin position="394"/>
        <end position="418"/>
    </location>
</feature>
<dbReference type="PANTHER" id="PTHR42718">
    <property type="entry name" value="MAJOR FACILITATOR SUPERFAMILY MULTIDRUG TRANSPORTER MFSC"/>
    <property type="match status" value="1"/>
</dbReference>
<evidence type="ECO:0000313" key="11">
    <source>
        <dbReference type="Proteomes" id="UP001281656"/>
    </source>
</evidence>
<accession>A0ABU4JTE4</accession>
<dbReference type="PRINTS" id="PR01036">
    <property type="entry name" value="TCRTETB"/>
</dbReference>
<dbReference type="InterPro" id="IPR020846">
    <property type="entry name" value="MFS_dom"/>
</dbReference>
<feature type="transmembrane region" description="Helical" evidence="8">
    <location>
        <begin position="229"/>
        <end position="247"/>
    </location>
</feature>
<keyword evidence="7 8" id="KW-0472">Membrane</keyword>
<feature type="transmembrane region" description="Helical" evidence="8">
    <location>
        <begin position="136"/>
        <end position="155"/>
    </location>
</feature>
<dbReference type="Gene3D" id="1.20.1250.20">
    <property type="entry name" value="MFS general substrate transporter like domains"/>
    <property type="match status" value="1"/>
</dbReference>
<comment type="subcellular location">
    <subcellularLocation>
        <location evidence="1">Cell membrane</location>
        <topology evidence="1">Multi-pass membrane protein</topology>
    </subcellularLocation>
</comment>
<evidence type="ECO:0000313" key="10">
    <source>
        <dbReference type="EMBL" id="MDW8801376.1"/>
    </source>
</evidence>
<organism evidence="10 11">
    <name type="scientific">Clostridium tanneri</name>
    <dbReference type="NCBI Taxonomy" id="3037988"/>
    <lineage>
        <taxon>Bacteria</taxon>
        <taxon>Bacillati</taxon>
        <taxon>Bacillota</taxon>
        <taxon>Clostridia</taxon>
        <taxon>Eubacteriales</taxon>
        <taxon>Clostridiaceae</taxon>
        <taxon>Clostridium</taxon>
    </lineage>
</organism>
<feature type="transmembrane region" description="Helical" evidence="8">
    <location>
        <begin position="302"/>
        <end position="324"/>
    </location>
</feature>
<dbReference type="InterPro" id="IPR004638">
    <property type="entry name" value="EmrB-like"/>
</dbReference>
<name>A0ABU4JTE4_9CLOT</name>
<feature type="transmembrane region" description="Helical" evidence="8">
    <location>
        <begin position="103"/>
        <end position="124"/>
    </location>
</feature>
<evidence type="ECO:0000256" key="6">
    <source>
        <dbReference type="ARBA" id="ARBA00022989"/>
    </source>
</evidence>
<feature type="transmembrane region" description="Helical" evidence="8">
    <location>
        <begin position="331"/>
        <end position="350"/>
    </location>
</feature>
<evidence type="ECO:0000256" key="5">
    <source>
        <dbReference type="ARBA" id="ARBA00022692"/>
    </source>
</evidence>
<feature type="transmembrane region" description="Helical" evidence="8">
    <location>
        <begin position="167"/>
        <end position="186"/>
    </location>
</feature>
<dbReference type="PROSITE" id="PS50850">
    <property type="entry name" value="MFS"/>
    <property type="match status" value="1"/>
</dbReference>
<evidence type="ECO:0000256" key="2">
    <source>
        <dbReference type="ARBA" id="ARBA00008537"/>
    </source>
</evidence>
<feature type="domain" description="Major facilitator superfamily (MFS) profile" evidence="9">
    <location>
        <begin position="12"/>
        <end position="469"/>
    </location>
</feature>
<dbReference type="InterPro" id="IPR011701">
    <property type="entry name" value="MFS"/>
</dbReference>
<dbReference type="Gene3D" id="1.20.1720.10">
    <property type="entry name" value="Multidrug resistance protein D"/>
    <property type="match status" value="1"/>
</dbReference>
<dbReference type="EMBL" id="JARUJP010000009">
    <property type="protein sequence ID" value="MDW8801376.1"/>
    <property type="molecule type" value="Genomic_DNA"/>
</dbReference>
<dbReference type="CDD" id="cd17321">
    <property type="entry name" value="MFS_MMR_MDR_like"/>
    <property type="match status" value="1"/>
</dbReference>
<keyword evidence="4" id="KW-1003">Cell membrane</keyword>
<evidence type="ECO:0000256" key="1">
    <source>
        <dbReference type="ARBA" id="ARBA00004651"/>
    </source>
</evidence>
<evidence type="ECO:0000259" key="9">
    <source>
        <dbReference type="PROSITE" id="PS50850"/>
    </source>
</evidence>
<dbReference type="Pfam" id="PF07690">
    <property type="entry name" value="MFS_1"/>
    <property type="match status" value="2"/>
</dbReference>
<sequence length="476" mass="52287">MSHEIYQNRWRILSVVLLGPFMATLDSSIVNVALPDMAEKLSVGINTIQWVVTSYLIVISALVLIFGRIADIIGKTRVFQYGFVVFSIGSLLCGISTTIEFLIFSRIIQAIGAAMTMSSNQGIIAATFPAKERGRALGLSGTTVAIGTMMGPPLGGIMVQAINWESIFLINVPIGIIAFVLGKKILPKENLKENTNQFDFKGAVLFIVAIVALFWAMLSGEKIGWTNRYIITSFTLAAICFIAFYTVEKKQDNPMLDFSIFNNKLFNVSIICAFISFMVIFCNNIIHPFYLQYVMKISPGRAGVLMMVFPICAGIAAPISGYLSDRIGSEVLTFIGLTITTIGLILIGFLNTEATYLQIASRIAILGLGNGIFQSPNNSIVMSLVHRSKLGIVGSINALVRNMGMVFGIAFSVALLYNRMSWEVGYKIINFVPGRPDVFIHAMKFVYLSAAALCILGMTLTIFRIRDKKRTQLVLH</sequence>
<dbReference type="PANTHER" id="PTHR42718:SF9">
    <property type="entry name" value="MAJOR FACILITATOR SUPERFAMILY MULTIDRUG TRANSPORTER MFSC"/>
    <property type="match status" value="1"/>
</dbReference>
<evidence type="ECO:0000256" key="3">
    <source>
        <dbReference type="ARBA" id="ARBA00022448"/>
    </source>
</evidence>
<keyword evidence="5 8" id="KW-0812">Transmembrane</keyword>
<keyword evidence="6 8" id="KW-1133">Transmembrane helix</keyword>
<feature type="transmembrane region" description="Helical" evidence="8">
    <location>
        <begin position="438"/>
        <end position="463"/>
    </location>
</feature>
<proteinExistence type="inferred from homology"/>
<evidence type="ECO:0000256" key="8">
    <source>
        <dbReference type="SAM" id="Phobius"/>
    </source>
</evidence>
<evidence type="ECO:0000256" key="4">
    <source>
        <dbReference type="ARBA" id="ARBA00022475"/>
    </source>
</evidence>
<dbReference type="SUPFAM" id="SSF103473">
    <property type="entry name" value="MFS general substrate transporter"/>
    <property type="match status" value="1"/>
</dbReference>
<comment type="caution">
    <text evidence="10">The sequence shown here is derived from an EMBL/GenBank/DDBJ whole genome shotgun (WGS) entry which is preliminary data.</text>
</comment>
<comment type="similarity">
    <text evidence="2">Belongs to the major facilitator superfamily. EmrB family.</text>
</comment>
<feature type="transmembrane region" description="Helical" evidence="8">
    <location>
        <begin position="198"/>
        <end position="217"/>
    </location>
</feature>
<reference evidence="10 11" key="1">
    <citation type="submission" date="2023-04" db="EMBL/GenBank/DDBJ databases">
        <title>Clostridium tannerae sp. nov., isolated from the fecal material of an alpaca.</title>
        <authorList>
            <person name="Miller S."/>
            <person name="Hendry M."/>
            <person name="King J."/>
            <person name="Sankaranarayanan K."/>
            <person name="Lawson P.A."/>
        </authorList>
    </citation>
    <scope>NUCLEOTIDE SEQUENCE [LARGE SCALE GENOMIC DNA]</scope>
    <source>
        <strain evidence="10 11">A1-XYC3</strain>
    </source>
</reference>
<feature type="transmembrane region" description="Helical" evidence="8">
    <location>
        <begin position="268"/>
        <end position="290"/>
    </location>
</feature>
<feature type="transmembrane region" description="Helical" evidence="8">
    <location>
        <begin position="12"/>
        <end position="35"/>
    </location>
</feature>
<keyword evidence="3" id="KW-0813">Transport</keyword>
<keyword evidence="11" id="KW-1185">Reference proteome</keyword>
<protein>
    <submittedName>
        <fullName evidence="10">MFS transporter</fullName>
    </submittedName>
</protein>
<dbReference type="Proteomes" id="UP001281656">
    <property type="component" value="Unassembled WGS sequence"/>
</dbReference>
<feature type="transmembrane region" description="Helical" evidence="8">
    <location>
        <begin position="78"/>
        <end position="97"/>
    </location>
</feature>
<gene>
    <name evidence="10" type="ORF">P8V03_09435</name>
</gene>
<dbReference type="NCBIfam" id="TIGR00711">
    <property type="entry name" value="efflux_EmrB"/>
    <property type="match status" value="1"/>
</dbReference>
<dbReference type="RefSeq" id="WP_318797977.1">
    <property type="nucleotide sequence ID" value="NZ_JARUJP010000009.1"/>
</dbReference>
<dbReference type="InterPro" id="IPR036259">
    <property type="entry name" value="MFS_trans_sf"/>
</dbReference>